<accession>A0A930XWY3</accession>
<proteinExistence type="predicted"/>
<protein>
    <submittedName>
        <fullName evidence="2">DUF262 domain-containing protein</fullName>
    </submittedName>
</protein>
<sequence>MIQSRPPELGSNPKKIDKLINRIKSGDIRIPAFQRSFVWKQNQVIELLDSIISNFPNRKCLIMEFEG</sequence>
<evidence type="ECO:0000313" key="3">
    <source>
        <dbReference type="Proteomes" id="UP000646211"/>
    </source>
</evidence>
<dbReference type="AlphaFoldDB" id="A0A930XWY3"/>
<dbReference type="EMBL" id="JADHEC010000038">
    <property type="protein sequence ID" value="MBF2709667.1"/>
    <property type="molecule type" value="Genomic_DNA"/>
</dbReference>
<comment type="caution">
    <text evidence="2">The sequence shown here is derived from an EMBL/GenBank/DDBJ whole genome shotgun (WGS) entry which is preliminary data.</text>
</comment>
<reference evidence="2" key="1">
    <citation type="submission" date="2020-11" db="EMBL/GenBank/DDBJ databases">
        <title>Genome of Flavobacterium soyangense.</title>
        <authorList>
            <person name="Liu Q."/>
            <person name="Xin Y.-H."/>
        </authorList>
    </citation>
    <scope>NUCLEOTIDE SEQUENCE</scope>
    <source>
        <strain evidence="2">CGMCC 1.13493</strain>
    </source>
</reference>
<organism evidence="2 3">
    <name type="scientific">Flavobacterium soyangense</name>
    <dbReference type="NCBI Taxonomy" id="2023265"/>
    <lineage>
        <taxon>Bacteria</taxon>
        <taxon>Pseudomonadati</taxon>
        <taxon>Bacteroidota</taxon>
        <taxon>Flavobacteriia</taxon>
        <taxon>Flavobacteriales</taxon>
        <taxon>Flavobacteriaceae</taxon>
        <taxon>Flavobacterium</taxon>
    </lineage>
</organism>
<dbReference type="Pfam" id="PF03235">
    <property type="entry name" value="GmrSD_N"/>
    <property type="match status" value="1"/>
</dbReference>
<gene>
    <name evidence="2" type="ORF">IR213_13880</name>
</gene>
<dbReference type="RefSeq" id="WP_194312902.1">
    <property type="nucleotide sequence ID" value="NZ_JADHEC010000038.1"/>
</dbReference>
<evidence type="ECO:0000313" key="2">
    <source>
        <dbReference type="EMBL" id="MBF2709667.1"/>
    </source>
</evidence>
<dbReference type="PANTHER" id="PTHR37292:SF2">
    <property type="entry name" value="DUF262 DOMAIN-CONTAINING PROTEIN"/>
    <property type="match status" value="1"/>
</dbReference>
<dbReference type="PANTHER" id="PTHR37292">
    <property type="entry name" value="VNG6097C"/>
    <property type="match status" value="1"/>
</dbReference>
<dbReference type="Proteomes" id="UP000646211">
    <property type="component" value="Unassembled WGS sequence"/>
</dbReference>
<dbReference type="InterPro" id="IPR004919">
    <property type="entry name" value="GmrSD_N"/>
</dbReference>
<name>A0A930XWY3_9FLAO</name>
<feature type="domain" description="GmrSD restriction endonucleases N-terminal" evidence="1">
    <location>
        <begin position="16"/>
        <end position="56"/>
    </location>
</feature>
<keyword evidence="3" id="KW-1185">Reference proteome</keyword>
<evidence type="ECO:0000259" key="1">
    <source>
        <dbReference type="Pfam" id="PF03235"/>
    </source>
</evidence>